<organism evidence="1 2">
    <name type="scientific">Paenibacillus pabuli</name>
    <dbReference type="NCBI Taxonomy" id="1472"/>
    <lineage>
        <taxon>Bacteria</taxon>
        <taxon>Bacillati</taxon>
        <taxon>Bacillota</taxon>
        <taxon>Bacilli</taxon>
        <taxon>Bacillales</taxon>
        <taxon>Paenibacillaceae</taxon>
        <taxon>Paenibacillus</taxon>
    </lineage>
</organism>
<proteinExistence type="predicted"/>
<evidence type="ECO:0000313" key="1">
    <source>
        <dbReference type="EMBL" id="PWW38871.1"/>
    </source>
</evidence>
<gene>
    <name evidence="1" type="ORF">DET56_107273</name>
</gene>
<accession>A0A855Y955</accession>
<reference evidence="1 2" key="1">
    <citation type="submission" date="2018-05" db="EMBL/GenBank/DDBJ databases">
        <title>Freshwater and sediment microbial communities from various areas in North America, analyzing microbe dynamics in response to fracking.</title>
        <authorList>
            <person name="Lamendella R."/>
        </authorList>
    </citation>
    <scope>NUCLEOTIDE SEQUENCE [LARGE SCALE GENOMIC DNA]</scope>
    <source>
        <strain evidence="1 2">DB-3</strain>
    </source>
</reference>
<dbReference type="EMBL" id="QGTZ01000007">
    <property type="protein sequence ID" value="PWW38871.1"/>
    <property type="molecule type" value="Genomic_DNA"/>
</dbReference>
<dbReference type="Proteomes" id="UP000247078">
    <property type="component" value="Unassembled WGS sequence"/>
</dbReference>
<evidence type="ECO:0000313" key="2">
    <source>
        <dbReference type="Proteomes" id="UP000247078"/>
    </source>
</evidence>
<name>A0A855Y955_9BACL</name>
<sequence>MIQKYVFEGVKLLSFLHLRLEGCDAVKHRYFFGEFSEKSSF</sequence>
<comment type="caution">
    <text evidence="1">The sequence shown here is derived from an EMBL/GenBank/DDBJ whole genome shotgun (WGS) entry which is preliminary data.</text>
</comment>
<dbReference type="AlphaFoldDB" id="A0A855Y955"/>
<protein>
    <submittedName>
        <fullName evidence="1">Uncharacterized protein</fullName>
    </submittedName>
</protein>